<dbReference type="GO" id="GO:0046685">
    <property type="term" value="P:response to arsenic-containing substance"/>
    <property type="evidence" value="ECO:0007669"/>
    <property type="project" value="UniProtKB-KW"/>
</dbReference>
<dbReference type="EMBL" id="JNHM01000020">
    <property type="protein sequence ID" value="KDS54534.1"/>
    <property type="molecule type" value="Genomic_DNA"/>
</dbReference>
<gene>
    <name evidence="3" type="ORF">M099_1632</name>
</gene>
<dbReference type="SMART" id="SM00226">
    <property type="entry name" value="LMWPc"/>
    <property type="match status" value="1"/>
</dbReference>
<comment type="caution">
    <text evidence="3">The sequence shown here is derived from an EMBL/GenBank/DDBJ whole genome shotgun (WGS) entry which is preliminary data.</text>
</comment>
<evidence type="ECO:0000313" key="3">
    <source>
        <dbReference type="EMBL" id="KDS54534.1"/>
    </source>
</evidence>
<evidence type="ECO:0000256" key="1">
    <source>
        <dbReference type="ARBA" id="ARBA00022849"/>
    </source>
</evidence>
<proteinExistence type="predicted"/>
<dbReference type="InterPro" id="IPR036196">
    <property type="entry name" value="Ptyr_pPase_sf"/>
</dbReference>
<dbReference type="PANTHER" id="PTHR43428">
    <property type="entry name" value="ARSENATE REDUCTASE"/>
    <property type="match status" value="1"/>
</dbReference>
<dbReference type="PANTHER" id="PTHR43428:SF1">
    <property type="entry name" value="ARSENATE REDUCTASE"/>
    <property type="match status" value="1"/>
</dbReference>
<dbReference type="InterPro" id="IPR023485">
    <property type="entry name" value="Ptyr_pPase"/>
</dbReference>
<name>A0A069SJF5_PHOVU</name>
<dbReference type="SUPFAM" id="SSF52788">
    <property type="entry name" value="Phosphotyrosine protein phosphatases I"/>
    <property type="match status" value="1"/>
</dbReference>
<sequence>MRILILCTGNSCRSQMAHGLLQSFDSKLEVFSAGTKPAEKVNPMAVKVMTEIGIDLAQHTPKSVNLYVGKKWDYVITVCGGANESCPMFTGEVKNRLHIGFDDPSEATGSPEFIDNEFHRVRDEIKARFYDFYLNELKPQLN</sequence>
<evidence type="ECO:0000313" key="4">
    <source>
        <dbReference type="Proteomes" id="UP000027661"/>
    </source>
</evidence>
<reference evidence="3 4" key="1">
    <citation type="submission" date="2014-04" db="EMBL/GenBank/DDBJ databases">
        <authorList>
            <person name="Sears C."/>
            <person name="Carroll K."/>
            <person name="Sack B.R."/>
            <person name="Qadri F."/>
            <person name="Myers L.L."/>
            <person name="Chung G.-T."/>
            <person name="Escheverria P."/>
            <person name="Fraser C.M."/>
            <person name="Sadzewicz L."/>
            <person name="Shefchek K.A."/>
            <person name="Tallon L."/>
            <person name="Das S.P."/>
            <person name="Daugherty S."/>
            <person name="Mongodin E.F."/>
        </authorList>
    </citation>
    <scope>NUCLEOTIDE SEQUENCE [LARGE SCALE GENOMIC DNA]</scope>
    <source>
        <strain evidence="3 4">3975 RP4</strain>
    </source>
</reference>
<accession>A0A069SJF5</accession>
<protein>
    <submittedName>
        <fullName evidence="3">Low molecular weight phosphotyrosine phosphatase family protein</fullName>
    </submittedName>
</protein>
<dbReference type="CDD" id="cd16345">
    <property type="entry name" value="LMWP_ArsC"/>
    <property type="match status" value="1"/>
</dbReference>
<evidence type="ECO:0000259" key="2">
    <source>
        <dbReference type="SMART" id="SM00226"/>
    </source>
</evidence>
<dbReference type="Proteomes" id="UP000027661">
    <property type="component" value="Unassembled WGS sequence"/>
</dbReference>
<organism evidence="3 4">
    <name type="scientific">Phocaeicola vulgatus str. 3975 RP4</name>
    <dbReference type="NCBI Taxonomy" id="1339352"/>
    <lineage>
        <taxon>Bacteria</taxon>
        <taxon>Pseudomonadati</taxon>
        <taxon>Bacteroidota</taxon>
        <taxon>Bacteroidia</taxon>
        <taxon>Bacteroidales</taxon>
        <taxon>Bacteroidaceae</taxon>
        <taxon>Phocaeicola</taxon>
    </lineage>
</organism>
<dbReference type="Pfam" id="PF01451">
    <property type="entry name" value="LMWPc"/>
    <property type="match status" value="1"/>
</dbReference>
<keyword evidence="1" id="KW-0059">Arsenical resistance</keyword>
<dbReference type="PATRIC" id="fig|1339352.3.peg.1584"/>
<dbReference type="Gene3D" id="3.40.50.2300">
    <property type="match status" value="1"/>
</dbReference>
<dbReference type="AlphaFoldDB" id="A0A069SJF5"/>
<dbReference type="RefSeq" id="WP_005839478.1">
    <property type="nucleotide sequence ID" value="NZ_JNHM01000020.1"/>
</dbReference>
<dbReference type="GeneID" id="5305146"/>
<feature type="domain" description="Phosphotyrosine protein phosphatase I" evidence="2">
    <location>
        <begin position="1"/>
        <end position="135"/>
    </location>
</feature>